<organism evidence="2">
    <name type="scientific">Tenacibaculum sp. Pbs-1</name>
    <dbReference type="NCBI Taxonomy" id="3238748"/>
    <lineage>
        <taxon>Bacteria</taxon>
        <taxon>Pseudomonadati</taxon>
        <taxon>Bacteroidota</taxon>
        <taxon>Flavobacteriia</taxon>
        <taxon>Flavobacteriales</taxon>
        <taxon>Flavobacteriaceae</taxon>
        <taxon>Tenacibaculum</taxon>
    </lineage>
</organism>
<evidence type="ECO:0000313" key="2">
    <source>
        <dbReference type="EMBL" id="BFP68215.1"/>
    </source>
</evidence>
<reference evidence="2" key="1">
    <citation type="submission" date="2024-08" db="EMBL/GenBank/DDBJ databases">
        <title>Whole genome sequence of Tenacibaculum sp. strain pbs-1 associated with black-spot shell disease in Akoya pearl oysters.</title>
        <authorList>
            <person name="Sakatoku A."/>
            <person name="Suzuki T."/>
            <person name="Hatano K."/>
            <person name="Seki M."/>
            <person name="Tanaka D."/>
            <person name="Nakamura S."/>
            <person name="Suzuki N."/>
            <person name="Isshiki T."/>
        </authorList>
    </citation>
    <scope>NUCLEOTIDE SEQUENCE</scope>
    <source>
        <strain evidence="2">Pbs-1</strain>
    </source>
</reference>
<keyword evidence="1" id="KW-0812">Transmembrane</keyword>
<feature type="transmembrane region" description="Helical" evidence="1">
    <location>
        <begin position="6"/>
        <end position="24"/>
    </location>
</feature>
<keyword evidence="1" id="KW-0472">Membrane</keyword>
<proteinExistence type="predicted"/>
<gene>
    <name evidence="2" type="ORF">Pbs1_15580</name>
</gene>
<dbReference type="EMBL" id="AP035888">
    <property type="protein sequence ID" value="BFP68215.1"/>
    <property type="molecule type" value="Genomic_DNA"/>
</dbReference>
<name>A0AB33KVL0_9FLAO</name>
<accession>A0AB33KVL0</accession>
<evidence type="ECO:0000256" key="1">
    <source>
        <dbReference type="SAM" id="Phobius"/>
    </source>
</evidence>
<dbReference type="AlphaFoldDB" id="A0AB33KVL0"/>
<protein>
    <submittedName>
        <fullName evidence="2">Uncharacterized protein</fullName>
    </submittedName>
</protein>
<sequence length="127" mass="14838">MQKVLNVNKIIYLFMFLMFINCGVKKISEQQKSEYSTEKFKTLDSLDSWITVKTYDKEIFENPIPATVRINNLIFKKKKVFNVKAGSFDISVDFFNKAGLKIEDLRIELGDSIIIKAHLRDYKGQVY</sequence>
<keyword evidence="1" id="KW-1133">Transmembrane helix</keyword>